<evidence type="ECO:0000313" key="2">
    <source>
        <dbReference type="Proteomes" id="UP000032578"/>
    </source>
</evidence>
<dbReference type="InterPro" id="IPR048012">
    <property type="entry name" value="BfmA-like_N"/>
</dbReference>
<reference evidence="1 2" key="1">
    <citation type="submission" date="2014-11" db="EMBL/GenBank/DDBJ databases">
        <title>Tamlana sedimentorum sp. nov., isolated from shallow sand sediments of the Sea of Japan.</title>
        <authorList>
            <person name="Romanenko L.A."/>
        </authorList>
    </citation>
    <scope>NUCLEOTIDE SEQUENCE [LARGE SCALE GENOMIC DNA]</scope>
    <source>
        <strain evidence="1 2">JCM 19808</strain>
    </source>
</reference>
<sequence>MDAMVDFFEWHGFSPFDKKEPSLLIELLKNRKRTEAVIATIKDIEKNHDKPTTAMLQSLFMEFEPKQEKLILEKEVEEKEVLFVEKKDSNNQL</sequence>
<dbReference type="PATRIC" id="fig|1435349.4.peg.1986"/>
<proteinExistence type="predicted"/>
<gene>
    <name evidence="1" type="ORF">PW52_05170</name>
</gene>
<dbReference type="Proteomes" id="UP000032578">
    <property type="component" value="Unassembled WGS sequence"/>
</dbReference>
<accession>A0A0D7WA36</accession>
<organism evidence="1 2">
    <name type="scientific">Neotamlana sedimentorum</name>
    <dbReference type="NCBI Taxonomy" id="1435349"/>
    <lineage>
        <taxon>Bacteria</taxon>
        <taxon>Pseudomonadati</taxon>
        <taxon>Bacteroidota</taxon>
        <taxon>Flavobacteriia</taxon>
        <taxon>Flavobacteriales</taxon>
        <taxon>Flavobacteriaceae</taxon>
        <taxon>Neotamlana</taxon>
    </lineage>
</organism>
<evidence type="ECO:0000313" key="1">
    <source>
        <dbReference type="EMBL" id="KJD36011.1"/>
    </source>
</evidence>
<dbReference type="STRING" id="1435349.PW52_05170"/>
<dbReference type="EMBL" id="JTDW01000004">
    <property type="protein sequence ID" value="KJD36011.1"/>
    <property type="molecule type" value="Genomic_DNA"/>
</dbReference>
<comment type="caution">
    <text evidence="1">The sequence shown here is derived from an EMBL/GenBank/DDBJ whole genome shotgun (WGS) entry which is preliminary data.</text>
</comment>
<dbReference type="NCBIfam" id="NF041200">
    <property type="entry name" value="mob_BfmA_Nterm"/>
    <property type="match status" value="1"/>
</dbReference>
<dbReference type="AlphaFoldDB" id="A0A0D7WA36"/>
<keyword evidence="2" id="KW-1185">Reference proteome</keyword>
<dbReference type="RefSeq" id="WP_316930122.1">
    <property type="nucleotide sequence ID" value="NZ_JTDW01000004.1"/>
</dbReference>
<protein>
    <submittedName>
        <fullName evidence="1">Uncharacterized protein</fullName>
    </submittedName>
</protein>
<name>A0A0D7WA36_9FLAO</name>